<dbReference type="AlphaFoldDB" id="A0A645EHD5"/>
<reference evidence="1" key="1">
    <citation type="submission" date="2019-08" db="EMBL/GenBank/DDBJ databases">
        <authorList>
            <person name="Kucharzyk K."/>
            <person name="Murdoch R.W."/>
            <person name="Higgins S."/>
            <person name="Loffler F."/>
        </authorList>
    </citation>
    <scope>NUCLEOTIDE SEQUENCE</scope>
</reference>
<dbReference type="EMBL" id="VSSQ01046595">
    <property type="protein sequence ID" value="MPN00559.1"/>
    <property type="molecule type" value="Genomic_DNA"/>
</dbReference>
<name>A0A645EHD5_9ZZZZ</name>
<gene>
    <name evidence="1" type="ORF">SDC9_147755</name>
</gene>
<accession>A0A645EHD5</accession>
<protein>
    <submittedName>
        <fullName evidence="1">Uncharacterized protein</fullName>
    </submittedName>
</protein>
<evidence type="ECO:0000313" key="1">
    <source>
        <dbReference type="EMBL" id="MPN00559.1"/>
    </source>
</evidence>
<dbReference type="AntiFam" id="ANF00204">
    <property type="entry name" value="Shadow ORF (opposite rpsA)"/>
</dbReference>
<proteinExistence type="predicted"/>
<comment type="caution">
    <text evidence="1">The sequence shown here is derived from an EMBL/GenBank/DDBJ whole genome shotgun (WGS) entry which is preliminary data.</text>
</comment>
<sequence>MDQTINATQVDEHTVRSDVFNGTFKDLTFLQLADNFFFLIFEFSFDKRFV</sequence>
<organism evidence="1">
    <name type="scientific">bioreactor metagenome</name>
    <dbReference type="NCBI Taxonomy" id="1076179"/>
    <lineage>
        <taxon>unclassified sequences</taxon>
        <taxon>metagenomes</taxon>
        <taxon>ecological metagenomes</taxon>
    </lineage>
</organism>